<dbReference type="EMBL" id="JX863101">
    <property type="protein sequence ID" value="AFU62957.2"/>
    <property type="molecule type" value="Genomic_DNA"/>
</dbReference>
<keyword evidence="3" id="KW-1185">Reference proteome</keyword>
<organism evidence="2 3">
    <name type="scientific">Pseudomonas phage UFV-P2</name>
    <dbReference type="NCBI Taxonomy" id="1235661"/>
    <lineage>
        <taxon>Viruses</taxon>
        <taxon>Duplodnaviria</taxon>
        <taxon>Heunggongvirae</taxon>
        <taxon>Uroviricota</taxon>
        <taxon>Caudoviricetes</taxon>
        <taxon>Vicosavirus</taxon>
        <taxon>Vicosavirus UFVP2</taxon>
    </lineage>
</organism>
<feature type="region of interest" description="Disordered" evidence="1">
    <location>
        <begin position="64"/>
        <end position="92"/>
    </location>
</feature>
<feature type="compositionally biased region" description="Basic residues" evidence="1">
    <location>
        <begin position="8"/>
        <end position="18"/>
    </location>
</feature>
<name>K0IGP7_9CAUD</name>
<dbReference type="RefSeq" id="YP_006907083.2">
    <property type="nucleotide sequence ID" value="NC_018850.2"/>
</dbReference>
<protein>
    <submittedName>
        <fullName evidence="2">Uncharacterized protein</fullName>
    </submittedName>
</protein>
<dbReference type="OrthoDB" id="39813at10239"/>
<dbReference type="Proteomes" id="UP000007008">
    <property type="component" value="Segment"/>
</dbReference>
<evidence type="ECO:0000256" key="1">
    <source>
        <dbReference type="SAM" id="MobiDB-lite"/>
    </source>
</evidence>
<reference evidence="2 3" key="1">
    <citation type="journal article" date="2013" name="Genome Announc.">
        <title>Complete Genome Sequence of the Pseudomonas fluorescens Bacteriophage UFV-P2.</title>
        <authorList>
            <person name="Eller M.R."/>
            <person name="Salgado R.L."/>
            <person name="Vidigal P.M."/>
            <person name="Alves M.P."/>
            <person name="Dias R.S."/>
            <person name="de Oliveira L.L."/>
            <person name="da Silva C.C."/>
            <person name="de Carvalho A.F."/>
            <person name="De Paula S.O."/>
        </authorList>
    </citation>
    <scope>NUCLEOTIDE SEQUENCE [LARGE SCALE GENOMIC DNA]</scope>
</reference>
<accession>K0IGP7</accession>
<sequence length="92" mass="10485">MSVAKDAKLRRKANRKLRQLGERPVTKAMQVKCELKAAGVCKRVKMQDDKSLSLAERAAAKAANRRLSDSWDKREPGNVKDWFNPTGKQYVR</sequence>
<feature type="region of interest" description="Disordered" evidence="1">
    <location>
        <begin position="1"/>
        <end position="21"/>
    </location>
</feature>
<dbReference type="KEGG" id="vg:13828921"/>
<evidence type="ECO:0000313" key="2">
    <source>
        <dbReference type="EMBL" id="AFU62957.2"/>
    </source>
</evidence>
<feature type="compositionally biased region" description="Basic and acidic residues" evidence="1">
    <location>
        <begin position="66"/>
        <end position="78"/>
    </location>
</feature>
<dbReference type="GeneID" id="13828921"/>
<proteinExistence type="predicted"/>
<evidence type="ECO:0000313" key="3">
    <source>
        <dbReference type="Proteomes" id="UP000007008"/>
    </source>
</evidence>